<dbReference type="InterPro" id="IPR022630">
    <property type="entry name" value="S-AdoMet_synt_C"/>
</dbReference>
<keyword evidence="3 10" id="KW-0554">One-carbon metabolism</keyword>
<feature type="binding site" evidence="10">
    <location>
        <position position="292"/>
    </location>
    <ligand>
        <name>ATP</name>
        <dbReference type="ChEBI" id="CHEBI:30616"/>
        <note>ligand shared between two neighboring subunits</note>
    </ligand>
</feature>
<evidence type="ECO:0000256" key="12">
    <source>
        <dbReference type="RuleBase" id="RU004462"/>
    </source>
</evidence>
<evidence type="ECO:0000313" key="16">
    <source>
        <dbReference type="EMBL" id="MDQ0144333.1"/>
    </source>
</evidence>
<feature type="binding site" description="in other chain" evidence="10">
    <location>
        <position position="30"/>
    </location>
    <ligand>
        <name>ATP</name>
        <dbReference type="ChEBI" id="CHEBI:30616"/>
        <note>ligand shared between two neighboring subunits</note>
    </ligand>
</feature>
<dbReference type="InterPro" id="IPR002133">
    <property type="entry name" value="S-AdoMet_synthetase"/>
</dbReference>
<comment type="subunit">
    <text evidence="10">Homotetramer; dimer of dimers.</text>
</comment>
<keyword evidence="6 10" id="KW-0547">Nucleotide-binding</keyword>
<comment type="similarity">
    <text evidence="2 10 12">Belongs to the AdoMet synthase family.</text>
</comment>
<feature type="domain" description="S-adenosylmethionine synthetase C-terminal" evidence="15">
    <location>
        <begin position="259"/>
        <end position="398"/>
    </location>
</feature>
<keyword evidence="9 10" id="KW-0630">Potassium</keyword>
<dbReference type="GO" id="GO:0006730">
    <property type="term" value="P:one-carbon metabolic process"/>
    <property type="evidence" value="ECO:0007669"/>
    <property type="project" value="UniProtKB-KW"/>
</dbReference>
<sequence>MTLPLHLPQTHGATPSALRLFTSESVTEGHPDKICDQISDAILDALLAADPESRVAVETMATTGLVHVAGEVTTDAYVEIPQIVRETILGIGYDSSANGFDGARCGVSVSIGQQSNDIAGGVFNSLEAREGRQEDDYDLQGAGDQGLMFGYASDETPSYMPTPIWLAHRLSERLTDVRKTGQLAYLRPDGKTQVTVGYDKDVPVSIETVVISSQHAEGASLQQLRADLAAIVIEPVLAAANLDISRAANILNPAGEFVIGGPVGDAGLTGRKIIVDTYGGMARHGGGAFSGKDPSKVDRSAAYAMRWVAKNVVAAGLAKRAEIQIAYAIGQARPVGTYVETFGTETVDPARISDAIAEIFDLRPRAIIDALDLKRPIYAKTAAHGHFGRDEPEFTWERLDRVDDLKAFFNA</sequence>
<dbReference type="PROSITE" id="PS00376">
    <property type="entry name" value="ADOMET_SYNTHASE_1"/>
    <property type="match status" value="1"/>
</dbReference>
<reference evidence="16 17" key="1">
    <citation type="submission" date="2023-07" db="EMBL/GenBank/DDBJ databases">
        <title>Sorghum-associated microbial communities from plants grown in Nebraska, USA.</title>
        <authorList>
            <person name="Schachtman D."/>
        </authorList>
    </citation>
    <scope>NUCLEOTIDE SEQUENCE [LARGE SCALE GENOMIC DNA]</scope>
    <source>
        <strain evidence="16 17">DS1001</strain>
    </source>
</reference>
<dbReference type="EC" id="2.5.1.6" evidence="10"/>
<feature type="region of interest" description="Flexible loop" evidence="10">
    <location>
        <begin position="114"/>
        <end position="124"/>
    </location>
</feature>
<dbReference type="EMBL" id="JAUSTB010000001">
    <property type="protein sequence ID" value="MDQ0144333.1"/>
    <property type="molecule type" value="Genomic_DNA"/>
</dbReference>
<evidence type="ECO:0000256" key="5">
    <source>
        <dbReference type="ARBA" id="ARBA00022723"/>
    </source>
</evidence>
<comment type="subcellular location">
    <subcellularLocation>
        <location evidence="10 11">Cytoplasm</location>
    </subcellularLocation>
</comment>
<dbReference type="FunFam" id="3.30.300.10:FF:000003">
    <property type="entry name" value="S-adenosylmethionine synthase"/>
    <property type="match status" value="1"/>
</dbReference>
<dbReference type="GO" id="GO:0005737">
    <property type="term" value="C:cytoplasm"/>
    <property type="evidence" value="ECO:0007669"/>
    <property type="project" value="UniProtKB-SubCell"/>
</dbReference>
<dbReference type="PANTHER" id="PTHR11964">
    <property type="entry name" value="S-ADENOSYLMETHIONINE SYNTHETASE"/>
    <property type="match status" value="1"/>
</dbReference>
<name>A0AAJ1SU36_9MICC</name>
<protein>
    <recommendedName>
        <fullName evidence="10">S-adenosylmethionine synthase</fullName>
        <shortName evidence="10">AdoMet synthase</shortName>
        <ecNumber evidence="10">2.5.1.6</ecNumber>
    </recommendedName>
    <alternativeName>
        <fullName evidence="10">MAT</fullName>
    </alternativeName>
    <alternativeName>
        <fullName evidence="10">Methionine adenosyltransferase</fullName>
    </alternativeName>
</protein>
<dbReference type="HAMAP" id="MF_00086">
    <property type="entry name" value="S_AdoMet_synth1"/>
    <property type="match status" value="1"/>
</dbReference>
<comment type="function">
    <text evidence="10">Catalyzes the formation of S-adenosylmethionine (AdoMet) from methionine and ATP. The overall synthetic reaction is composed of two sequential steps, AdoMet formation and the subsequent tripolyphosphate hydrolysis which occurs prior to release of AdoMet from the enzyme.</text>
</comment>
<evidence type="ECO:0000259" key="15">
    <source>
        <dbReference type="Pfam" id="PF02773"/>
    </source>
</evidence>
<dbReference type="InterPro" id="IPR022631">
    <property type="entry name" value="ADOMET_SYNTHASE_CS"/>
</dbReference>
<feature type="binding site" evidence="10">
    <location>
        <position position="265"/>
    </location>
    <ligand>
        <name>ATP</name>
        <dbReference type="ChEBI" id="CHEBI:30616"/>
        <note>ligand shared between two neighboring subunits</note>
    </ligand>
</feature>
<feature type="domain" description="S-adenosylmethionine synthetase central" evidence="14">
    <location>
        <begin position="140"/>
        <end position="257"/>
    </location>
</feature>
<evidence type="ECO:0000256" key="1">
    <source>
        <dbReference type="ARBA" id="ARBA00005224"/>
    </source>
</evidence>
<evidence type="ECO:0000256" key="10">
    <source>
        <dbReference type="HAMAP-Rule" id="MF_00086"/>
    </source>
</evidence>
<dbReference type="CDD" id="cd18079">
    <property type="entry name" value="S-AdoMet_synt"/>
    <property type="match status" value="1"/>
</dbReference>
<dbReference type="AlphaFoldDB" id="A0AAJ1SU36"/>
<dbReference type="InterPro" id="IPR022629">
    <property type="entry name" value="S-AdoMet_synt_central"/>
</dbReference>
<evidence type="ECO:0000259" key="14">
    <source>
        <dbReference type="Pfam" id="PF02772"/>
    </source>
</evidence>
<dbReference type="InterPro" id="IPR022636">
    <property type="entry name" value="S-AdoMet_synthetase_sfam"/>
</dbReference>
<keyword evidence="8 10" id="KW-0460">Magnesium</keyword>
<keyword evidence="17" id="KW-1185">Reference proteome</keyword>
<keyword evidence="10" id="KW-0963">Cytoplasm</keyword>
<dbReference type="Pfam" id="PF00438">
    <property type="entry name" value="S-AdoMet_synt_N"/>
    <property type="match status" value="1"/>
</dbReference>
<evidence type="ECO:0000256" key="3">
    <source>
        <dbReference type="ARBA" id="ARBA00022563"/>
    </source>
</evidence>
<evidence type="ECO:0000256" key="4">
    <source>
        <dbReference type="ARBA" id="ARBA00022679"/>
    </source>
</evidence>
<dbReference type="NCBIfam" id="TIGR01034">
    <property type="entry name" value="metK"/>
    <property type="match status" value="1"/>
</dbReference>
<evidence type="ECO:0000256" key="7">
    <source>
        <dbReference type="ARBA" id="ARBA00022840"/>
    </source>
</evidence>
<dbReference type="RefSeq" id="WP_141160360.1">
    <property type="nucleotide sequence ID" value="NZ_JAUSTB010000001.1"/>
</dbReference>
<feature type="binding site" description="in other chain" evidence="10">
    <location>
        <position position="71"/>
    </location>
    <ligand>
        <name>L-methionine</name>
        <dbReference type="ChEBI" id="CHEBI:57844"/>
        <note>ligand shared between two neighboring subunits</note>
    </ligand>
</feature>
<dbReference type="GO" id="GO:0000287">
    <property type="term" value="F:magnesium ion binding"/>
    <property type="evidence" value="ECO:0007669"/>
    <property type="project" value="UniProtKB-UniRule"/>
</dbReference>
<feature type="domain" description="S-adenosylmethionine synthetase N-terminal" evidence="13">
    <location>
        <begin position="20"/>
        <end position="115"/>
    </location>
</feature>
<keyword evidence="4 10" id="KW-0808">Transferase</keyword>
<feature type="binding site" description="in other chain" evidence="10">
    <location>
        <begin position="271"/>
        <end position="272"/>
    </location>
    <ligand>
        <name>ATP</name>
        <dbReference type="ChEBI" id="CHEBI:30616"/>
        <note>ligand shared between two neighboring subunits</note>
    </ligand>
</feature>
<feature type="binding site" evidence="10">
    <location>
        <position position="32"/>
    </location>
    <ligand>
        <name>Mg(2+)</name>
        <dbReference type="ChEBI" id="CHEBI:18420"/>
    </ligand>
</feature>
<gene>
    <name evidence="10" type="primary">metK</name>
    <name evidence="16" type="ORF">J2T23_000207</name>
</gene>
<feature type="binding site" description="in other chain" evidence="10">
    <location>
        <position position="114"/>
    </location>
    <ligand>
        <name>L-methionine</name>
        <dbReference type="ChEBI" id="CHEBI:57844"/>
        <note>ligand shared between two neighboring subunits</note>
    </ligand>
</feature>
<comment type="caution">
    <text evidence="10">Lacks conserved residue(s) required for the propagation of feature annotation.</text>
</comment>
<feature type="binding site" evidence="10">
    <location>
        <position position="265"/>
    </location>
    <ligand>
        <name>L-methionine</name>
        <dbReference type="ChEBI" id="CHEBI:57844"/>
        <note>ligand shared between two neighboring subunits</note>
    </ligand>
</feature>
<feature type="binding site" description="in other chain" evidence="10">
    <location>
        <position position="296"/>
    </location>
    <ligand>
        <name>L-methionine</name>
        <dbReference type="ChEBI" id="CHEBI:57844"/>
        <note>ligand shared between two neighboring subunits</note>
    </ligand>
</feature>
<evidence type="ECO:0000259" key="13">
    <source>
        <dbReference type="Pfam" id="PF00438"/>
    </source>
</evidence>
<organism evidence="16 17">
    <name type="scientific">Pseudarthrobacter niigatensis</name>
    <dbReference type="NCBI Taxonomy" id="369935"/>
    <lineage>
        <taxon>Bacteria</taxon>
        <taxon>Bacillati</taxon>
        <taxon>Actinomycetota</taxon>
        <taxon>Actinomycetes</taxon>
        <taxon>Micrococcales</taxon>
        <taxon>Micrococcaceae</taxon>
        <taxon>Pseudarthrobacter</taxon>
    </lineage>
</organism>
<evidence type="ECO:0000256" key="8">
    <source>
        <dbReference type="ARBA" id="ARBA00022842"/>
    </source>
</evidence>
<comment type="cofactor">
    <cofactor evidence="10">
        <name>Mg(2+)</name>
        <dbReference type="ChEBI" id="CHEBI:18420"/>
    </cofactor>
    <text evidence="10">Binds 2 divalent ions per subunit.</text>
</comment>
<evidence type="ECO:0000256" key="2">
    <source>
        <dbReference type="ARBA" id="ARBA00009685"/>
    </source>
</evidence>
<dbReference type="PIRSF" id="PIRSF000497">
    <property type="entry name" value="MAT"/>
    <property type="match status" value="1"/>
</dbReference>
<feature type="binding site" description="in other chain" evidence="10">
    <location>
        <begin position="189"/>
        <end position="191"/>
    </location>
    <ligand>
        <name>ATP</name>
        <dbReference type="ChEBI" id="CHEBI:30616"/>
        <note>ligand shared between two neighboring subunits</note>
    </ligand>
</feature>
<evidence type="ECO:0000256" key="6">
    <source>
        <dbReference type="ARBA" id="ARBA00022741"/>
    </source>
</evidence>
<evidence type="ECO:0000256" key="9">
    <source>
        <dbReference type="ARBA" id="ARBA00022958"/>
    </source>
</evidence>
<proteinExistence type="inferred from homology"/>
<dbReference type="GO" id="GO:0006556">
    <property type="term" value="P:S-adenosylmethionine biosynthetic process"/>
    <property type="evidence" value="ECO:0007669"/>
    <property type="project" value="UniProtKB-UniRule"/>
</dbReference>
<comment type="caution">
    <text evidence="16">The sequence shown here is derived from an EMBL/GenBank/DDBJ whole genome shotgun (WGS) entry which is preliminary data.</text>
</comment>
<keyword evidence="7 10" id="KW-0067">ATP-binding</keyword>
<dbReference type="Gene3D" id="3.30.300.10">
    <property type="match status" value="3"/>
</dbReference>
<dbReference type="SUPFAM" id="SSF55973">
    <property type="entry name" value="S-adenosylmethionine synthetase"/>
    <property type="match status" value="3"/>
</dbReference>
<comment type="pathway">
    <text evidence="1 10">Amino-acid biosynthesis; S-adenosyl-L-methionine biosynthesis; S-adenosyl-L-methionine from L-methionine: step 1/1.</text>
</comment>
<dbReference type="PROSITE" id="PS00377">
    <property type="entry name" value="ADOMET_SYNTHASE_2"/>
    <property type="match status" value="1"/>
</dbReference>
<dbReference type="GO" id="GO:0004478">
    <property type="term" value="F:methionine adenosyltransferase activity"/>
    <property type="evidence" value="ECO:0007669"/>
    <property type="project" value="UniProtKB-UniRule"/>
</dbReference>
<dbReference type="InterPro" id="IPR022628">
    <property type="entry name" value="S-AdoMet_synt_N"/>
</dbReference>
<dbReference type="Pfam" id="PF02772">
    <property type="entry name" value="S-AdoMet_synt_M"/>
    <property type="match status" value="1"/>
</dbReference>
<evidence type="ECO:0000256" key="11">
    <source>
        <dbReference type="RuleBase" id="RU000542"/>
    </source>
</evidence>
<dbReference type="Pfam" id="PF02773">
    <property type="entry name" value="S-AdoMet_synt_C"/>
    <property type="match status" value="1"/>
</dbReference>
<comment type="catalytic activity">
    <reaction evidence="10">
        <text>L-methionine + ATP + H2O = S-adenosyl-L-methionine + phosphate + diphosphate</text>
        <dbReference type="Rhea" id="RHEA:21080"/>
        <dbReference type="ChEBI" id="CHEBI:15377"/>
        <dbReference type="ChEBI" id="CHEBI:30616"/>
        <dbReference type="ChEBI" id="CHEBI:33019"/>
        <dbReference type="ChEBI" id="CHEBI:43474"/>
        <dbReference type="ChEBI" id="CHEBI:57844"/>
        <dbReference type="ChEBI" id="CHEBI:59789"/>
        <dbReference type="EC" id="2.5.1.6"/>
    </reaction>
</comment>
<comment type="cofactor">
    <cofactor evidence="10">
        <name>K(+)</name>
        <dbReference type="ChEBI" id="CHEBI:29103"/>
    </cofactor>
    <text evidence="10">Binds 1 potassium ion per subunit.</text>
</comment>
<accession>A0AAJ1SU36</accession>
<feature type="binding site" evidence="10">
    <location>
        <position position="58"/>
    </location>
    <ligand>
        <name>K(+)</name>
        <dbReference type="ChEBI" id="CHEBI:29103"/>
    </ligand>
</feature>
<dbReference type="GO" id="GO:0005524">
    <property type="term" value="F:ATP binding"/>
    <property type="evidence" value="ECO:0007669"/>
    <property type="project" value="UniProtKB-UniRule"/>
</dbReference>
<feature type="binding site" evidence="10">
    <location>
        <position position="288"/>
    </location>
    <ligand>
        <name>ATP</name>
        <dbReference type="ChEBI" id="CHEBI:30616"/>
        <note>ligand shared between two neighboring subunits</note>
    </ligand>
</feature>
<keyword evidence="5 10" id="KW-0479">Metal-binding</keyword>
<evidence type="ECO:0000313" key="17">
    <source>
        <dbReference type="Proteomes" id="UP001239267"/>
    </source>
</evidence>
<dbReference type="Proteomes" id="UP001239267">
    <property type="component" value="Unassembled WGS sequence"/>
</dbReference>